<gene>
    <name evidence="1" type="ORF">KSP39_PZI021230</name>
</gene>
<dbReference type="AlphaFoldDB" id="A0AAP0FVY6"/>
<reference evidence="1 2" key="1">
    <citation type="journal article" date="2022" name="Nat. Plants">
        <title>Genomes of leafy and leafless Platanthera orchids illuminate the evolution of mycoheterotrophy.</title>
        <authorList>
            <person name="Li M.H."/>
            <person name="Liu K.W."/>
            <person name="Li Z."/>
            <person name="Lu H.C."/>
            <person name="Ye Q.L."/>
            <person name="Zhang D."/>
            <person name="Wang J.Y."/>
            <person name="Li Y.F."/>
            <person name="Zhong Z.M."/>
            <person name="Liu X."/>
            <person name="Yu X."/>
            <person name="Liu D.K."/>
            <person name="Tu X.D."/>
            <person name="Liu B."/>
            <person name="Hao Y."/>
            <person name="Liao X.Y."/>
            <person name="Jiang Y.T."/>
            <person name="Sun W.H."/>
            <person name="Chen J."/>
            <person name="Chen Y.Q."/>
            <person name="Ai Y."/>
            <person name="Zhai J.W."/>
            <person name="Wu S.S."/>
            <person name="Zhou Z."/>
            <person name="Hsiao Y.Y."/>
            <person name="Wu W.L."/>
            <person name="Chen Y.Y."/>
            <person name="Lin Y.F."/>
            <person name="Hsu J.L."/>
            <person name="Li C.Y."/>
            <person name="Wang Z.W."/>
            <person name="Zhao X."/>
            <person name="Zhong W.Y."/>
            <person name="Ma X.K."/>
            <person name="Ma L."/>
            <person name="Huang J."/>
            <person name="Chen G.Z."/>
            <person name="Huang M.Z."/>
            <person name="Huang L."/>
            <person name="Peng D.H."/>
            <person name="Luo Y.B."/>
            <person name="Zou S.Q."/>
            <person name="Chen S.P."/>
            <person name="Lan S."/>
            <person name="Tsai W.C."/>
            <person name="Van de Peer Y."/>
            <person name="Liu Z.J."/>
        </authorList>
    </citation>
    <scope>NUCLEOTIDE SEQUENCE [LARGE SCALE GENOMIC DNA]</scope>
    <source>
        <tissue evidence="1">Leaf</tissue>
    </source>
</reference>
<organism evidence="1 2">
    <name type="scientific">Platanthera zijinensis</name>
    <dbReference type="NCBI Taxonomy" id="2320716"/>
    <lineage>
        <taxon>Eukaryota</taxon>
        <taxon>Viridiplantae</taxon>
        <taxon>Streptophyta</taxon>
        <taxon>Embryophyta</taxon>
        <taxon>Tracheophyta</taxon>
        <taxon>Spermatophyta</taxon>
        <taxon>Magnoliopsida</taxon>
        <taxon>Liliopsida</taxon>
        <taxon>Asparagales</taxon>
        <taxon>Orchidaceae</taxon>
        <taxon>Orchidoideae</taxon>
        <taxon>Orchideae</taxon>
        <taxon>Orchidinae</taxon>
        <taxon>Platanthera</taxon>
    </lineage>
</organism>
<protein>
    <submittedName>
        <fullName evidence="1">Uncharacterized protein</fullName>
    </submittedName>
</protein>
<name>A0AAP0FVY6_9ASPA</name>
<comment type="caution">
    <text evidence="1">The sequence shown here is derived from an EMBL/GenBank/DDBJ whole genome shotgun (WGS) entry which is preliminary data.</text>
</comment>
<accession>A0AAP0FVY6</accession>
<sequence>MRDFPKQATHDVNFVVINSRSACNAIFGRPIQSTFGAIPSIPHLAMKFPTPGGV</sequence>
<evidence type="ECO:0000313" key="2">
    <source>
        <dbReference type="Proteomes" id="UP001418222"/>
    </source>
</evidence>
<dbReference type="Proteomes" id="UP001418222">
    <property type="component" value="Unassembled WGS sequence"/>
</dbReference>
<evidence type="ECO:0000313" key="1">
    <source>
        <dbReference type="EMBL" id="KAK8918452.1"/>
    </source>
</evidence>
<proteinExistence type="predicted"/>
<dbReference type="EMBL" id="JBBWWQ010000019">
    <property type="protein sequence ID" value="KAK8918452.1"/>
    <property type="molecule type" value="Genomic_DNA"/>
</dbReference>
<keyword evidence="2" id="KW-1185">Reference proteome</keyword>